<protein>
    <submittedName>
        <fullName evidence="11">Iron hydrogenase</fullName>
    </submittedName>
</protein>
<evidence type="ECO:0000256" key="5">
    <source>
        <dbReference type="ARBA" id="ARBA00022737"/>
    </source>
</evidence>
<dbReference type="InterPro" id="IPR017896">
    <property type="entry name" value="4Fe4S_Fe-S-bd"/>
</dbReference>
<reference evidence="11" key="1">
    <citation type="submission" date="2022-08" db="EMBL/GenBank/DDBJ databases">
        <title>Novel sulphate-reducing endosymbionts in the free-living metamonad Anaeramoeba.</title>
        <authorList>
            <person name="Jerlstrom-Hultqvist J."/>
            <person name="Cepicka I."/>
            <person name="Gallot-Lavallee L."/>
            <person name="Salas-Leiva D."/>
            <person name="Curtis B.A."/>
            <person name="Zahonova K."/>
            <person name="Pipaliya S."/>
            <person name="Dacks J."/>
            <person name="Roger A.J."/>
        </authorList>
    </citation>
    <scope>NUCLEOTIDE SEQUENCE</scope>
    <source>
        <strain evidence="11">Busselton2</strain>
    </source>
</reference>
<dbReference type="Pfam" id="PF13510">
    <property type="entry name" value="Fer2_4"/>
    <property type="match status" value="1"/>
</dbReference>
<dbReference type="Pfam" id="PF02906">
    <property type="entry name" value="Fe_hyd_lg_C"/>
    <property type="match status" value="1"/>
</dbReference>
<organism evidence="11 12">
    <name type="scientific">Anaeramoeba flamelloides</name>
    <dbReference type="NCBI Taxonomy" id="1746091"/>
    <lineage>
        <taxon>Eukaryota</taxon>
        <taxon>Metamonada</taxon>
        <taxon>Anaeramoebidae</taxon>
        <taxon>Anaeramoeba</taxon>
    </lineage>
</organism>
<feature type="domain" description="2Fe-2S ferredoxin-type" evidence="8">
    <location>
        <begin position="26"/>
        <end position="104"/>
    </location>
</feature>
<dbReference type="CDD" id="cd00207">
    <property type="entry name" value="fer2"/>
    <property type="match status" value="1"/>
</dbReference>
<dbReference type="PROSITE" id="PS51839">
    <property type="entry name" value="4FE4S_HC3"/>
    <property type="match status" value="1"/>
</dbReference>
<dbReference type="PROSITE" id="PS51379">
    <property type="entry name" value="4FE4S_FER_2"/>
    <property type="match status" value="2"/>
</dbReference>
<dbReference type="InterPro" id="IPR001041">
    <property type="entry name" value="2Fe-2S_ferredoxin-type"/>
</dbReference>
<dbReference type="GO" id="GO:0042773">
    <property type="term" value="P:ATP synthesis coupled electron transport"/>
    <property type="evidence" value="ECO:0007669"/>
    <property type="project" value="InterPro"/>
</dbReference>
<dbReference type="GO" id="GO:0016020">
    <property type="term" value="C:membrane"/>
    <property type="evidence" value="ECO:0007669"/>
    <property type="project" value="InterPro"/>
</dbReference>
<dbReference type="GO" id="GO:0008137">
    <property type="term" value="F:NADH dehydrogenase (ubiquinone) activity"/>
    <property type="evidence" value="ECO:0007669"/>
    <property type="project" value="InterPro"/>
</dbReference>
<dbReference type="InterPro" id="IPR017900">
    <property type="entry name" value="4Fe4S_Fe_S_CS"/>
</dbReference>
<dbReference type="Gene3D" id="4.10.260.20">
    <property type="entry name" value="Iron hydrogenase, small subunit"/>
    <property type="match status" value="1"/>
</dbReference>
<evidence type="ECO:0000256" key="3">
    <source>
        <dbReference type="ARBA" id="ARBA00022485"/>
    </source>
</evidence>
<dbReference type="Proteomes" id="UP001146793">
    <property type="component" value="Unassembled WGS sequence"/>
</dbReference>
<dbReference type="InterPro" id="IPR004108">
    <property type="entry name" value="Fe_hydrogenase_lsu_C"/>
</dbReference>
<dbReference type="Pfam" id="PF10588">
    <property type="entry name" value="NADH-G_4Fe-4S_3"/>
    <property type="match status" value="1"/>
</dbReference>
<dbReference type="SMART" id="SM00902">
    <property type="entry name" value="Fe_hyd_SSU"/>
    <property type="match status" value="1"/>
</dbReference>
<evidence type="ECO:0000259" key="8">
    <source>
        <dbReference type="PROSITE" id="PS51085"/>
    </source>
</evidence>
<comment type="caution">
    <text evidence="11">The sequence shown here is derived from an EMBL/GenBank/DDBJ whole genome shotgun (WGS) entry which is preliminary data.</text>
</comment>
<dbReference type="GO" id="GO:0005506">
    <property type="term" value="F:iron ion binding"/>
    <property type="evidence" value="ECO:0007669"/>
    <property type="project" value="InterPro"/>
</dbReference>
<evidence type="ECO:0000256" key="4">
    <source>
        <dbReference type="ARBA" id="ARBA00022723"/>
    </source>
</evidence>
<dbReference type="Pfam" id="PF02256">
    <property type="entry name" value="Fe_hyd_SSU"/>
    <property type="match status" value="1"/>
</dbReference>
<dbReference type="InterPro" id="IPR050340">
    <property type="entry name" value="Cytosolic_Fe-S_CAF"/>
</dbReference>
<sequence length="602" mass="66911">MLNHFFTEKTFLPNSLIRNLSSVGTKAIKFTINNKKYESTTAKTILEACRENDVYVPTLCYHPMLEPVGKCRLCLVETNFGGKMVPACATDLRDGVEITTNSPRVVNSVKSNLGLILATHNQECSSCEANGRCELQDLVYRYGVEDKFPKIFEKHHNTVDSSSPALIRDMDKCVLCYRCVQACSLLQGMDILSMTGRGVHAIPKTAFDSPISETECINCGACSFYCPVGAISEHSAVRRTLDVLENKNGKIVVFQTAPATRVAISEEFGMEPGDISTGRMVAAIRKLGADVVFDTNFSADLTIMEEGSELLDRVANGGTLPMFTSCCPGWINMVEKLYPEFIPNLSSCRSPQGMLSSIIKNHWAEKMGRKPEDVIVVSVMPCTAKKDEARREELKTDSGIPETDIVLTTRELGRLIKLKKIPFLSLEESEYNNPLGESTGAAVIFGNTGGVMEAALRTAYEIALEKPMPTLNYTPVRGFQGIKEATIPFGEIDLKVAVVHQASNIREYLKKLKNGEVEHHFVEFMICKGGCIGGGGEPKSLTSDYLERRMKGIYNIDERKTTRKSHENQAVQQIYEQFFEKPLSHKSHKLLHTHYTNRSKKN</sequence>
<dbReference type="SUPFAM" id="SSF54292">
    <property type="entry name" value="2Fe-2S ferredoxin-like"/>
    <property type="match status" value="1"/>
</dbReference>
<evidence type="ECO:0000256" key="1">
    <source>
        <dbReference type="ARBA" id="ARBA00001966"/>
    </source>
</evidence>
<dbReference type="Pfam" id="PF00037">
    <property type="entry name" value="Fer4"/>
    <property type="match status" value="1"/>
</dbReference>
<evidence type="ECO:0000256" key="6">
    <source>
        <dbReference type="ARBA" id="ARBA00023004"/>
    </source>
</evidence>
<dbReference type="InterPro" id="IPR036991">
    <property type="entry name" value="Fe_hydrogenase_ssu_sf"/>
</dbReference>
<name>A0AAV7Y453_9EUKA</name>
<dbReference type="Gene3D" id="3.40.50.1780">
    <property type="match status" value="1"/>
</dbReference>
<feature type="domain" description="4Fe-4S His(Cys)3-ligated-type" evidence="10">
    <location>
        <begin position="104"/>
        <end position="143"/>
    </location>
</feature>
<dbReference type="Gene3D" id="3.40.950.10">
    <property type="entry name" value="Fe-only Hydrogenase (Larger Subunit), Chain L, domain 3"/>
    <property type="match status" value="1"/>
</dbReference>
<keyword evidence="7" id="KW-0411">Iron-sulfur</keyword>
<dbReference type="FunFam" id="3.30.70.20:FF:000035">
    <property type="entry name" value="Iron hydrogenase 1"/>
    <property type="match status" value="1"/>
</dbReference>
<dbReference type="InterPro" id="IPR049830">
    <property type="entry name" value="HndD"/>
</dbReference>
<dbReference type="FunFam" id="3.10.20.740:FF:000003">
    <property type="entry name" value="Formate dehydrogenase subunit alpha"/>
    <property type="match status" value="1"/>
</dbReference>
<evidence type="ECO:0000259" key="10">
    <source>
        <dbReference type="PROSITE" id="PS51839"/>
    </source>
</evidence>
<dbReference type="AlphaFoldDB" id="A0AAV7Y453"/>
<dbReference type="InterPro" id="IPR003149">
    <property type="entry name" value="Fe_hydrogenase_ssu"/>
</dbReference>
<dbReference type="InterPro" id="IPR013352">
    <property type="entry name" value="Fe_hydrogenase_subset"/>
</dbReference>
<evidence type="ECO:0000313" key="12">
    <source>
        <dbReference type="Proteomes" id="UP001146793"/>
    </source>
</evidence>
<dbReference type="InterPro" id="IPR009016">
    <property type="entry name" value="Fe_hydrogenase"/>
</dbReference>
<evidence type="ECO:0000256" key="7">
    <source>
        <dbReference type="ARBA" id="ARBA00023014"/>
    </source>
</evidence>
<dbReference type="PROSITE" id="PS00641">
    <property type="entry name" value="COMPLEX1_75K_1"/>
    <property type="match status" value="1"/>
</dbReference>
<dbReference type="InterPro" id="IPR036010">
    <property type="entry name" value="2Fe-2S_ferredoxin-like_sf"/>
</dbReference>
<dbReference type="InterPro" id="IPR019574">
    <property type="entry name" value="NADH_UbQ_OxRdtase_Gsu_4Fe4S-bd"/>
</dbReference>
<dbReference type="PROSITE" id="PS00198">
    <property type="entry name" value="4FE4S_FER_1"/>
    <property type="match status" value="1"/>
</dbReference>
<comment type="similarity">
    <text evidence="2">Belongs to the NARF family.</text>
</comment>
<dbReference type="GO" id="GO:0051539">
    <property type="term" value="F:4 iron, 4 sulfur cluster binding"/>
    <property type="evidence" value="ECO:0007669"/>
    <property type="project" value="UniProtKB-KW"/>
</dbReference>
<dbReference type="PANTHER" id="PTHR11615">
    <property type="entry name" value="NITRATE, FORMATE, IRON DEHYDROGENASE"/>
    <property type="match status" value="1"/>
</dbReference>
<evidence type="ECO:0000256" key="2">
    <source>
        <dbReference type="ARBA" id="ARBA00006596"/>
    </source>
</evidence>
<keyword evidence="3" id="KW-0004">4Fe-4S</keyword>
<comment type="cofactor">
    <cofactor evidence="1">
        <name>[4Fe-4S] cluster</name>
        <dbReference type="ChEBI" id="CHEBI:49883"/>
    </cofactor>
</comment>
<dbReference type="NCBIfam" id="NF040763">
    <property type="entry name" value="FeFe_hydrog_A6"/>
    <property type="match status" value="1"/>
</dbReference>
<keyword evidence="6" id="KW-0408">Iron</keyword>
<dbReference type="SUPFAM" id="SSF54862">
    <property type="entry name" value="4Fe-4S ferredoxins"/>
    <property type="match status" value="1"/>
</dbReference>
<proteinExistence type="inferred from homology"/>
<dbReference type="SUPFAM" id="SSF53920">
    <property type="entry name" value="Fe-only hydrogenase"/>
    <property type="match status" value="1"/>
</dbReference>
<evidence type="ECO:0000313" key="11">
    <source>
        <dbReference type="EMBL" id="KAJ3424633.1"/>
    </source>
</evidence>
<evidence type="ECO:0000259" key="9">
    <source>
        <dbReference type="PROSITE" id="PS51379"/>
    </source>
</evidence>
<dbReference type="Gene3D" id="3.10.20.740">
    <property type="match status" value="1"/>
</dbReference>
<dbReference type="EMBL" id="JANTQA010000072">
    <property type="protein sequence ID" value="KAJ3424633.1"/>
    <property type="molecule type" value="Genomic_DNA"/>
</dbReference>
<accession>A0AAV7Y453</accession>
<dbReference type="SMART" id="SM00929">
    <property type="entry name" value="NADH-G_4Fe-4S_3"/>
    <property type="match status" value="1"/>
</dbReference>
<keyword evidence="5" id="KW-0677">Repeat</keyword>
<feature type="domain" description="4Fe-4S ferredoxin-type" evidence="9">
    <location>
        <begin position="207"/>
        <end position="236"/>
    </location>
</feature>
<dbReference type="InterPro" id="IPR000283">
    <property type="entry name" value="NADH_UbQ_OxRdtase_75kDa_su_CS"/>
</dbReference>
<dbReference type="Gene3D" id="3.30.70.20">
    <property type="match status" value="1"/>
</dbReference>
<feature type="domain" description="4Fe-4S ferredoxin-type" evidence="9">
    <location>
        <begin position="164"/>
        <end position="194"/>
    </location>
</feature>
<dbReference type="GO" id="GO:0008901">
    <property type="term" value="F:ferredoxin hydrogenase activity"/>
    <property type="evidence" value="ECO:0007669"/>
    <property type="project" value="InterPro"/>
</dbReference>
<dbReference type="PROSITE" id="PS51085">
    <property type="entry name" value="2FE2S_FER_2"/>
    <property type="match status" value="1"/>
</dbReference>
<keyword evidence="4" id="KW-0479">Metal-binding</keyword>
<gene>
    <name evidence="11" type="ORF">M0812_29356</name>
</gene>
<dbReference type="NCBIfam" id="TIGR02512">
    <property type="entry name" value="FeFe_hydrog_A"/>
    <property type="match status" value="1"/>
</dbReference>